<evidence type="ECO:0000313" key="1">
    <source>
        <dbReference type="EMBL" id="AMO20674.1"/>
    </source>
</evidence>
<reference evidence="3" key="1">
    <citation type="submission" date="2016-03" db="EMBL/GenBank/DDBJ databases">
        <title>Flavobacterium columnare strain B185, complete genome.</title>
        <authorList>
            <person name="Sundberg L.-R."/>
            <person name="Papponen P."/>
            <person name="Laanto E."/>
        </authorList>
    </citation>
    <scope>NUCLEOTIDE SEQUENCE [LARGE SCALE GENOMIC DNA]</scope>
    <source>
        <strain evidence="3">B185</strain>
    </source>
</reference>
<protein>
    <submittedName>
        <fullName evidence="2">Uncharacterized protein</fullName>
    </submittedName>
</protein>
<dbReference type="Proteomes" id="UP000304840">
    <property type="component" value="Chromosome"/>
</dbReference>
<evidence type="ECO:0000313" key="3">
    <source>
        <dbReference type="Proteomes" id="UP000304840"/>
    </source>
</evidence>
<gene>
    <name evidence="1" type="ORF">UN65_10300</name>
    <name evidence="2" type="ORF">UN65_10335</name>
</gene>
<dbReference type="RefSeq" id="WP_138425500.1">
    <property type="nucleotide sequence ID" value="NZ_CP010992.1"/>
</dbReference>
<dbReference type="AlphaFoldDB" id="A0AAI8CIS3"/>
<evidence type="ECO:0000313" key="2">
    <source>
        <dbReference type="EMBL" id="AMO20679.1"/>
    </source>
</evidence>
<accession>A0AAI8CIS3</accession>
<name>A0AAI8CIS3_9FLAO</name>
<organism evidence="2 3">
    <name type="scientific">Flavobacterium columnare</name>
    <dbReference type="NCBI Taxonomy" id="996"/>
    <lineage>
        <taxon>Bacteria</taxon>
        <taxon>Pseudomonadati</taxon>
        <taxon>Bacteroidota</taxon>
        <taxon>Flavobacteriia</taxon>
        <taxon>Flavobacteriales</taxon>
        <taxon>Flavobacteriaceae</taxon>
        <taxon>Flavobacterium</taxon>
    </lineage>
</organism>
<dbReference type="EMBL" id="CP010992">
    <property type="protein sequence ID" value="AMO20679.1"/>
    <property type="molecule type" value="Genomic_DNA"/>
</dbReference>
<reference evidence="2" key="2">
    <citation type="submission" date="2019-05" db="EMBL/GenBank/DDBJ databases">
        <title>Flavobacterium columnare strain B185, complete genome.</title>
        <authorList>
            <person name="Sundberg L.-R."/>
            <person name="Papponen P."/>
            <person name="Laanto E."/>
        </authorList>
    </citation>
    <scope>NUCLEOTIDE SEQUENCE</scope>
    <source>
        <strain evidence="2">B185</strain>
    </source>
</reference>
<reference evidence="2 3" key="3">
    <citation type="submission" date="2019-05" db="EMBL/GenBank/DDBJ databases">
        <authorList>
            <person name="Ravantti J.J."/>
        </authorList>
    </citation>
    <scope>NUCLEOTIDE SEQUENCE [LARGE SCALE GENOMIC DNA]</scope>
    <source>
        <strain evidence="2 3">B185</strain>
    </source>
</reference>
<dbReference type="EMBL" id="CP010992">
    <property type="protein sequence ID" value="AMO20674.1"/>
    <property type="molecule type" value="Genomic_DNA"/>
</dbReference>
<proteinExistence type="predicted"/>
<sequence>MKPIRSDLGYRHAQIIDFCLLIKSFFPKYIQTIIPEELSELNQHIQSLEESQKQILQMLIHHLTLLNQHYRVNHNKNRVEVAREDIFTAFYITGELVNPQGFASKSQNYYYKQLQMHFMEMEFTAVEARKALVTSKTNMHRILHFLIVKELIQITKVGLRGMFFYRLQQF</sequence>